<protein>
    <submittedName>
        <fullName evidence="2">Uncharacterized protein</fullName>
    </submittedName>
</protein>
<evidence type="ECO:0000256" key="1">
    <source>
        <dbReference type="ARBA" id="ARBA00022912"/>
    </source>
</evidence>
<accession>A0A8K1FPT9</accession>
<gene>
    <name evidence="2" type="ORF">Poli38472_003718</name>
</gene>
<dbReference type="GO" id="GO:0005737">
    <property type="term" value="C:cytoplasm"/>
    <property type="evidence" value="ECO:0007669"/>
    <property type="project" value="TreeGrafter"/>
</dbReference>
<dbReference type="GO" id="GO:0043409">
    <property type="term" value="P:negative regulation of MAPK cascade"/>
    <property type="evidence" value="ECO:0007669"/>
    <property type="project" value="TreeGrafter"/>
</dbReference>
<sequence>MATDEPAHVIDHVFLGSRAHAKDRELLEKLQITHILNVTPPKKVDPSAGVPNFFEKDKKFVYRRCPIYDNRAEDIFGVLAGSIAFMEQAKFYVATSTCSVCD</sequence>
<dbReference type="GO" id="GO:0017017">
    <property type="term" value="F:MAP kinase tyrosine/serine/threonine phosphatase activity"/>
    <property type="evidence" value="ECO:0007669"/>
    <property type="project" value="TreeGrafter"/>
</dbReference>
<dbReference type="Gene3D" id="3.90.190.10">
    <property type="entry name" value="Protein tyrosine phosphatase superfamily"/>
    <property type="match status" value="1"/>
</dbReference>
<dbReference type="GO" id="GO:0008330">
    <property type="term" value="F:protein tyrosine/threonine phosphatase activity"/>
    <property type="evidence" value="ECO:0007669"/>
    <property type="project" value="TreeGrafter"/>
</dbReference>
<dbReference type="EMBL" id="SPLM01000036">
    <property type="protein sequence ID" value="TMW65953.1"/>
    <property type="molecule type" value="Genomic_DNA"/>
</dbReference>
<proteinExistence type="predicted"/>
<organism evidence="2 3">
    <name type="scientific">Pythium oligandrum</name>
    <name type="common">Mycoparasitic fungus</name>
    <dbReference type="NCBI Taxonomy" id="41045"/>
    <lineage>
        <taxon>Eukaryota</taxon>
        <taxon>Sar</taxon>
        <taxon>Stramenopiles</taxon>
        <taxon>Oomycota</taxon>
        <taxon>Peronosporomycetes</taxon>
        <taxon>Pythiales</taxon>
        <taxon>Pythiaceae</taxon>
        <taxon>Pythium</taxon>
    </lineage>
</organism>
<evidence type="ECO:0000313" key="2">
    <source>
        <dbReference type="EMBL" id="TMW65953.1"/>
    </source>
</evidence>
<keyword evidence="1" id="KW-0904">Protein phosphatase</keyword>
<dbReference type="OrthoDB" id="10252009at2759"/>
<name>A0A8K1FPT9_PYTOL</name>
<dbReference type="Proteomes" id="UP000794436">
    <property type="component" value="Unassembled WGS sequence"/>
</dbReference>
<keyword evidence="3" id="KW-1185">Reference proteome</keyword>
<reference evidence="2" key="1">
    <citation type="submission" date="2019-03" db="EMBL/GenBank/DDBJ databases">
        <title>Long read genome sequence of the mycoparasitic Pythium oligandrum ATCC 38472 isolated from sugarbeet rhizosphere.</title>
        <authorList>
            <person name="Gaulin E."/>
        </authorList>
    </citation>
    <scope>NUCLEOTIDE SEQUENCE</scope>
    <source>
        <strain evidence="2">ATCC 38472_TT</strain>
    </source>
</reference>
<dbReference type="GO" id="GO:0033550">
    <property type="term" value="F:MAP kinase tyrosine phosphatase activity"/>
    <property type="evidence" value="ECO:0007669"/>
    <property type="project" value="TreeGrafter"/>
</dbReference>
<dbReference type="PANTHER" id="PTHR10159">
    <property type="entry name" value="DUAL SPECIFICITY PROTEIN PHOSPHATASE"/>
    <property type="match status" value="1"/>
</dbReference>
<dbReference type="AlphaFoldDB" id="A0A8K1FPT9"/>
<evidence type="ECO:0000313" key="3">
    <source>
        <dbReference type="Proteomes" id="UP000794436"/>
    </source>
</evidence>
<dbReference type="InterPro" id="IPR029021">
    <property type="entry name" value="Prot-tyrosine_phosphatase-like"/>
</dbReference>
<dbReference type="PANTHER" id="PTHR10159:SF511">
    <property type="entry name" value="DUAL SPECIFICITY PROTEIN PHOSPHATASE 1"/>
    <property type="match status" value="1"/>
</dbReference>
<keyword evidence="1" id="KW-0378">Hydrolase</keyword>
<dbReference type="SUPFAM" id="SSF52799">
    <property type="entry name" value="(Phosphotyrosine protein) phosphatases II"/>
    <property type="match status" value="1"/>
</dbReference>
<comment type="caution">
    <text evidence="2">The sequence shown here is derived from an EMBL/GenBank/DDBJ whole genome shotgun (WGS) entry which is preliminary data.</text>
</comment>